<keyword evidence="3" id="KW-1185">Reference proteome</keyword>
<dbReference type="PROSITE" id="PS50011">
    <property type="entry name" value="PROTEIN_KINASE_DOM"/>
    <property type="match status" value="1"/>
</dbReference>
<dbReference type="SUPFAM" id="SSF56112">
    <property type="entry name" value="Protein kinase-like (PK-like)"/>
    <property type="match status" value="1"/>
</dbReference>
<sequence length="394" mass="44693">MEESFWRVIHTKAKEKGHVFIFHSQSGVPYVFLKSYGQGFQNKVQLVMNTDTTEIAVQKVSNDQMPLEGEFNLTKLPKDREIRMLDHLNALVRNPVNPDAIALNPRWATYISYEAAPHSIRLGARTNTVVRRVSYWKFCNGGCLADWSRSCKEDSPRTLVFPVSIVARCIAQVCQTLEFMYTADSKPIYHCDLHLSNIFVHFADDKGILPDFYIGDLGLTRTASESLADTLMKEQRDGLNAASGPVSVTTPPNIPPFGQRRQWDIGRFIDCLEEITRDIFRMKSGEQSESLTELRSLMSLVAWLNSQEAALAARNPTSRPPSLRPIMDRARKLEETARAIELNTEAYKAFCEFAHHRKHIILHSNPFVVSGEKSEAEEYGRMMVAGPWTVVRSI</sequence>
<gene>
    <name evidence="2" type="ORF">MFIFM68171_04793</name>
</gene>
<dbReference type="InterPro" id="IPR000719">
    <property type="entry name" value="Prot_kinase_dom"/>
</dbReference>
<protein>
    <submittedName>
        <fullName evidence="2">Protein kinase domain-containing protein</fullName>
    </submittedName>
</protein>
<keyword evidence="2" id="KW-0808">Transferase</keyword>
<dbReference type="Proteomes" id="UP001628179">
    <property type="component" value="Unassembled WGS sequence"/>
</dbReference>
<organism evidence="2 3">
    <name type="scientific">Madurella fahalii</name>
    <dbReference type="NCBI Taxonomy" id="1157608"/>
    <lineage>
        <taxon>Eukaryota</taxon>
        <taxon>Fungi</taxon>
        <taxon>Dikarya</taxon>
        <taxon>Ascomycota</taxon>
        <taxon>Pezizomycotina</taxon>
        <taxon>Sordariomycetes</taxon>
        <taxon>Sordariomycetidae</taxon>
        <taxon>Sordariales</taxon>
        <taxon>Sordariales incertae sedis</taxon>
        <taxon>Madurella</taxon>
    </lineage>
</organism>
<accession>A0ABQ0G9X8</accession>
<dbReference type="GeneID" id="98175536"/>
<proteinExistence type="predicted"/>
<keyword evidence="2" id="KW-0418">Kinase</keyword>
<comment type="caution">
    <text evidence="2">The sequence shown here is derived from an EMBL/GenBank/DDBJ whole genome shotgun (WGS) entry which is preliminary data.</text>
</comment>
<dbReference type="GO" id="GO:0016301">
    <property type="term" value="F:kinase activity"/>
    <property type="evidence" value="ECO:0007669"/>
    <property type="project" value="UniProtKB-KW"/>
</dbReference>
<evidence type="ECO:0000313" key="3">
    <source>
        <dbReference type="Proteomes" id="UP001628179"/>
    </source>
</evidence>
<dbReference type="Gene3D" id="1.10.510.10">
    <property type="entry name" value="Transferase(Phosphotransferase) domain 1"/>
    <property type="match status" value="1"/>
</dbReference>
<feature type="domain" description="Protein kinase" evidence="1">
    <location>
        <begin position="30"/>
        <end position="337"/>
    </location>
</feature>
<evidence type="ECO:0000259" key="1">
    <source>
        <dbReference type="PROSITE" id="PS50011"/>
    </source>
</evidence>
<reference evidence="2 3" key="1">
    <citation type="submission" date="2024-09" db="EMBL/GenBank/DDBJ databases">
        <title>Itraconazole resistance in Madurella fahalii resulting from another homologue of gene encoding cytochrome P450 14-alpha sterol demethylase (CYP51).</title>
        <authorList>
            <person name="Yoshioka I."/>
            <person name="Fahal A.H."/>
            <person name="Kaneko S."/>
            <person name="Yaguchi T."/>
        </authorList>
    </citation>
    <scope>NUCLEOTIDE SEQUENCE [LARGE SCALE GENOMIC DNA]</scope>
    <source>
        <strain evidence="2 3">IFM 68171</strain>
    </source>
</reference>
<dbReference type="InterPro" id="IPR011009">
    <property type="entry name" value="Kinase-like_dom_sf"/>
</dbReference>
<name>A0ABQ0G9X8_9PEZI</name>
<dbReference type="EMBL" id="BAAFSV010000002">
    <property type="protein sequence ID" value="GAB1314583.1"/>
    <property type="molecule type" value="Genomic_DNA"/>
</dbReference>
<dbReference type="RefSeq" id="XP_070916314.1">
    <property type="nucleotide sequence ID" value="XM_071060213.1"/>
</dbReference>
<evidence type="ECO:0000313" key="2">
    <source>
        <dbReference type="EMBL" id="GAB1314583.1"/>
    </source>
</evidence>